<dbReference type="RefSeq" id="WP_307569527.1">
    <property type="nucleotide sequence ID" value="NZ_JAUSQU010000003.1"/>
</dbReference>
<evidence type="ECO:0000256" key="1">
    <source>
        <dbReference type="SAM" id="MobiDB-lite"/>
    </source>
</evidence>
<feature type="region of interest" description="Disordered" evidence="1">
    <location>
        <begin position="1"/>
        <end position="22"/>
    </location>
</feature>
<organism evidence="2 3">
    <name type="scientific">Streptosporangium lutulentum</name>
    <dbReference type="NCBI Taxonomy" id="1461250"/>
    <lineage>
        <taxon>Bacteria</taxon>
        <taxon>Bacillati</taxon>
        <taxon>Actinomycetota</taxon>
        <taxon>Actinomycetes</taxon>
        <taxon>Streptosporangiales</taxon>
        <taxon>Streptosporangiaceae</taxon>
        <taxon>Streptosporangium</taxon>
    </lineage>
</organism>
<dbReference type="Proteomes" id="UP001225356">
    <property type="component" value="Unassembled WGS sequence"/>
</dbReference>
<evidence type="ECO:0000313" key="2">
    <source>
        <dbReference type="EMBL" id="MDP9850471.1"/>
    </source>
</evidence>
<protein>
    <submittedName>
        <fullName evidence="2">Uncharacterized protein</fullName>
    </submittedName>
</protein>
<proteinExistence type="predicted"/>
<accession>A0ABT9QUX0</accession>
<keyword evidence="3" id="KW-1185">Reference proteome</keyword>
<dbReference type="EMBL" id="JAUSQU010000003">
    <property type="protein sequence ID" value="MDP9850471.1"/>
    <property type="molecule type" value="Genomic_DNA"/>
</dbReference>
<reference evidence="2 3" key="1">
    <citation type="submission" date="2023-07" db="EMBL/GenBank/DDBJ databases">
        <title>Sequencing the genomes of 1000 actinobacteria strains.</title>
        <authorList>
            <person name="Klenk H.-P."/>
        </authorList>
    </citation>
    <scope>NUCLEOTIDE SEQUENCE [LARGE SCALE GENOMIC DNA]</scope>
    <source>
        <strain evidence="2 3">DSM 46740</strain>
    </source>
</reference>
<name>A0ABT9QUX0_9ACTN</name>
<evidence type="ECO:0000313" key="3">
    <source>
        <dbReference type="Proteomes" id="UP001225356"/>
    </source>
</evidence>
<gene>
    <name evidence="2" type="ORF">J2853_009767</name>
</gene>
<sequence>MPEWIPMLDERTPPRPNGIIEPGPWRTADGTIMHGLYRRSSIRQPPLWTEGMAIWNGWLQHQWTGPRMPFSSLWISPLNEIFSQGLGTENIPHQHAPGWSDTWTANALLSGLKPFGRFLYAEQRAHDWVRLAGAAGLAYNVTPIPANPAERSASPQVRISAALTLRYNEIFDLEALITCYKMALAPDIAAPHVQALQIISDEFISMHVMAPPENFETHSRAVRGLTLGYDPTLTAARILTDAAHGHLHPTDDPAGRS</sequence>
<comment type="caution">
    <text evidence="2">The sequence shown here is derived from an EMBL/GenBank/DDBJ whole genome shotgun (WGS) entry which is preliminary data.</text>
</comment>